<dbReference type="Pfam" id="PF16064">
    <property type="entry name" value="DUF4806"/>
    <property type="match status" value="1"/>
</dbReference>
<feature type="domain" description="DUF4806" evidence="2">
    <location>
        <begin position="313"/>
        <end position="392"/>
    </location>
</feature>
<evidence type="ECO:0000313" key="4">
    <source>
        <dbReference type="Proteomes" id="UP000002358"/>
    </source>
</evidence>
<keyword evidence="4" id="KW-1185">Reference proteome</keyword>
<dbReference type="AlphaFoldDB" id="A0A7M7QMN7"/>
<feature type="compositionally biased region" description="Basic and acidic residues" evidence="1">
    <location>
        <begin position="424"/>
        <end position="451"/>
    </location>
</feature>
<dbReference type="RefSeq" id="XP_031789296.1">
    <property type="nucleotide sequence ID" value="XM_031933436.1"/>
</dbReference>
<dbReference type="SMR" id="A0A7M7QMN7"/>
<evidence type="ECO:0000256" key="1">
    <source>
        <dbReference type="SAM" id="MobiDB-lite"/>
    </source>
</evidence>
<evidence type="ECO:0000259" key="2">
    <source>
        <dbReference type="Pfam" id="PF16064"/>
    </source>
</evidence>
<dbReference type="InParanoid" id="A0A7M7QMN7"/>
<reference evidence="3" key="1">
    <citation type="submission" date="2021-01" db="UniProtKB">
        <authorList>
            <consortium name="EnsemblMetazoa"/>
        </authorList>
    </citation>
    <scope>IDENTIFICATION</scope>
</reference>
<dbReference type="EnsemblMetazoa" id="XM_031933436">
    <property type="protein sequence ID" value="XP_031789296"/>
    <property type="gene ID" value="LOC116418351"/>
</dbReference>
<dbReference type="KEGG" id="nvi:116418351"/>
<proteinExistence type="predicted"/>
<dbReference type="PANTHER" id="PTHR34153:SF2">
    <property type="entry name" value="SI:CH211-262H13.3-RELATED"/>
    <property type="match status" value="1"/>
</dbReference>
<sequence length="470" mass="54139">MKIITFIEMLGSPSPTNEEPSGYCDQLNDSNSQDSMEIESEEDLDSSEKVSNILQSADTADASPIIDGPSVSHTQCLQNLNQDNFSDAENDETAVDCYSSGKLEKILKIEKTKKLWYIVKLAQKPEAVVVPGFWLNFDRKECAWPQTNTEYVIQNDIVNRVKPSKNWVTRGVTDILGYADSFDEAVMKQQRAWEKENRGIKRTAGQTNLNDDGKRKNLKKTAPTIVTEERVNLDVDPSNAQNFLKLRPCQRLALTEIKNLKEEDKIVYVAKMLHEVLRNQAEEKLQNERRQVMIPTSSNGSICSSESSAIRSRFPIDSLKDFIKFNDDLRDGNYVMQVRNYLRTIGGRRLTKHDITREKLASILTDKVAIHYNFCGTNRQLKKKPFSTLRIWDLIHNEVVDFSYQTKEADDTCKTWLKQAKKRMETTAKKLKTRNDKDKEHEGEQPKKRNQQEAQENQKAYSEKEDEFHL</sequence>
<name>A0A7M7QMN7_NASVI</name>
<feature type="compositionally biased region" description="Acidic residues" evidence="1">
    <location>
        <begin position="36"/>
        <end position="45"/>
    </location>
</feature>
<feature type="region of interest" description="Disordered" evidence="1">
    <location>
        <begin position="424"/>
        <end position="470"/>
    </location>
</feature>
<accession>A0A7M7QMN7</accession>
<feature type="compositionally biased region" description="Basic and acidic residues" evidence="1">
    <location>
        <begin position="461"/>
        <end position="470"/>
    </location>
</feature>
<dbReference type="InterPro" id="IPR032071">
    <property type="entry name" value="DUF4806"/>
</dbReference>
<dbReference type="GeneID" id="116418351"/>
<protein>
    <recommendedName>
        <fullName evidence="2">DUF4806 domain-containing protein</fullName>
    </recommendedName>
</protein>
<evidence type="ECO:0000313" key="3">
    <source>
        <dbReference type="EnsemblMetazoa" id="XP_031789296"/>
    </source>
</evidence>
<dbReference type="Proteomes" id="UP000002358">
    <property type="component" value="Unassembled WGS sequence"/>
</dbReference>
<feature type="region of interest" description="Disordered" evidence="1">
    <location>
        <begin position="11"/>
        <end position="50"/>
    </location>
</feature>
<dbReference type="PANTHER" id="PTHR34153">
    <property type="entry name" value="SI:CH211-262H13.3-RELATED-RELATED"/>
    <property type="match status" value="1"/>
</dbReference>
<organism evidence="3 4">
    <name type="scientific">Nasonia vitripennis</name>
    <name type="common">Parasitic wasp</name>
    <dbReference type="NCBI Taxonomy" id="7425"/>
    <lineage>
        <taxon>Eukaryota</taxon>
        <taxon>Metazoa</taxon>
        <taxon>Ecdysozoa</taxon>
        <taxon>Arthropoda</taxon>
        <taxon>Hexapoda</taxon>
        <taxon>Insecta</taxon>
        <taxon>Pterygota</taxon>
        <taxon>Neoptera</taxon>
        <taxon>Endopterygota</taxon>
        <taxon>Hymenoptera</taxon>
        <taxon>Apocrita</taxon>
        <taxon>Proctotrupomorpha</taxon>
        <taxon>Chalcidoidea</taxon>
        <taxon>Pteromalidae</taxon>
        <taxon>Pteromalinae</taxon>
        <taxon>Nasonia</taxon>
    </lineage>
</organism>